<evidence type="ECO:0000313" key="12">
    <source>
        <dbReference type="EMBL" id="CAF2076824.1"/>
    </source>
</evidence>
<protein>
    <recommendedName>
        <fullName evidence="4">Cilia- and flagella-associated protein 36</fullName>
    </recommendedName>
    <alternativeName>
        <fullName evidence="9">Coiled-coil domain-containing protein 104</fullName>
    </alternativeName>
</protein>
<evidence type="ECO:0000313" key="14">
    <source>
        <dbReference type="Proteomes" id="UP000663842"/>
    </source>
</evidence>
<keyword evidence="5" id="KW-0963">Cytoplasm</keyword>
<dbReference type="PANTHER" id="PTHR21532:SF0">
    <property type="entry name" value="CILIA- AND FLAGELLA-ASSOCIATED PROTEIN 36"/>
    <property type="match status" value="1"/>
</dbReference>
<dbReference type="GO" id="GO:0097546">
    <property type="term" value="C:ciliary base"/>
    <property type="evidence" value="ECO:0007669"/>
    <property type="project" value="TreeGrafter"/>
</dbReference>
<evidence type="ECO:0000256" key="3">
    <source>
        <dbReference type="ARBA" id="ARBA00007460"/>
    </source>
</evidence>
<evidence type="ECO:0000256" key="6">
    <source>
        <dbReference type="ARBA" id="ARBA00023054"/>
    </source>
</evidence>
<evidence type="ECO:0000256" key="8">
    <source>
        <dbReference type="ARBA" id="ARBA00023273"/>
    </source>
</evidence>
<keyword evidence="6" id="KW-0175">Coiled coil</keyword>
<feature type="domain" description="BART" evidence="11">
    <location>
        <begin position="6"/>
        <end position="122"/>
    </location>
</feature>
<dbReference type="AlphaFoldDB" id="A0A819NVC2"/>
<feature type="region of interest" description="Disordered" evidence="10">
    <location>
        <begin position="264"/>
        <end position="295"/>
    </location>
</feature>
<feature type="compositionally biased region" description="Polar residues" evidence="10">
    <location>
        <begin position="168"/>
        <end position="177"/>
    </location>
</feature>
<dbReference type="InterPro" id="IPR023379">
    <property type="entry name" value="BART_dom"/>
</dbReference>
<evidence type="ECO:0000256" key="1">
    <source>
        <dbReference type="ARBA" id="ARBA00004138"/>
    </source>
</evidence>
<accession>A0A819NVC2</accession>
<keyword evidence="7" id="KW-0969">Cilium</keyword>
<evidence type="ECO:0000256" key="5">
    <source>
        <dbReference type="ARBA" id="ARBA00022490"/>
    </source>
</evidence>
<evidence type="ECO:0000313" key="13">
    <source>
        <dbReference type="EMBL" id="CAF4005689.1"/>
    </source>
</evidence>
<sequence>MATSEENCIHDIVDDFIHSSIWLLPIQTFIHTNCACFDYDDDDNSSSLCSLTEQKNIYKQYENLANSLIASLSEDLKLDIDQIEDFYQRNNSATIDESYEQLYSISDFYLFTEMMKRKNLILQSQALTNLQLECGILKPTDTNDDRVLQLLLKATSSTSSSSGKASVDNASKASSHVKQNDKIEMTTNRNKQRQSKETKSNTEPSTIASIPEEILREKLRELTISTPSSINDPTASAISSREHFLKQQRDLIIKQQHNQRIQELEKESSHVRPQSAASVARKAIETTTKQEQHISNDELEKRQAMAAKIRRAVVNKR</sequence>
<dbReference type="Pfam" id="PF11527">
    <property type="entry name" value="ARL2_Bind_BART"/>
    <property type="match status" value="1"/>
</dbReference>
<dbReference type="Proteomes" id="UP000663842">
    <property type="component" value="Unassembled WGS sequence"/>
</dbReference>
<keyword evidence="8" id="KW-0966">Cell projection</keyword>
<comment type="subcellular location">
    <subcellularLocation>
        <location evidence="1">Cell projection</location>
        <location evidence="1">Cilium</location>
    </subcellularLocation>
    <subcellularLocation>
        <location evidence="2">Cytoplasm</location>
    </subcellularLocation>
</comment>
<gene>
    <name evidence="13" type="ORF">UXM345_LOCUS16450</name>
    <name evidence="12" type="ORF">XDN619_LOCUS13755</name>
</gene>
<dbReference type="Proteomes" id="UP000663887">
    <property type="component" value="Unassembled WGS sequence"/>
</dbReference>
<comment type="caution">
    <text evidence="13">The sequence shown here is derived from an EMBL/GenBank/DDBJ whole genome shotgun (WGS) entry which is preliminary data.</text>
</comment>
<dbReference type="GO" id="GO:0005930">
    <property type="term" value="C:axoneme"/>
    <property type="evidence" value="ECO:0007669"/>
    <property type="project" value="TreeGrafter"/>
</dbReference>
<evidence type="ECO:0000256" key="4">
    <source>
        <dbReference type="ARBA" id="ARBA00021815"/>
    </source>
</evidence>
<evidence type="ECO:0000259" key="11">
    <source>
        <dbReference type="Pfam" id="PF11527"/>
    </source>
</evidence>
<comment type="similarity">
    <text evidence="3">Belongs to the CFAP36 family.</text>
</comment>
<name>A0A819NVC2_9BILA</name>
<evidence type="ECO:0000256" key="9">
    <source>
        <dbReference type="ARBA" id="ARBA00031593"/>
    </source>
</evidence>
<organism evidence="13 14">
    <name type="scientific">Rotaria magnacalcarata</name>
    <dbReference type="NCBI Taxonomy" id="392030"/>
    <lineage>
        <taxon>Eukaryota</taxon>
        <taxon>Metazoa</taxon>
        <taxon>Spiralia</taxon>
        <taxon>Gnathifera</taxon>
        <taxon>Rotifera</taxon>
        <taxon>Eurotatoria</taxon>
        <taxon>Bdelloidea</taxon>
        <taxon>Philodinida</taxon>
        <taxon>Philodinidae</taxon>
        <taxon>Rotaria</taxon>
    </lineage>
</organism>
<evidence type="ECO:0000256" key="10">
    <source>
        <dbReference type="SAM" id="MobiDB-lite"/>
    </source>
</evidence>
<dbReference type="PANTHER" id="PTHR21532">
    <property type="entry name" value="PHOSPHODIESTERASE HL"/>
    <property type="match status" value="1"/>
</dbReference>
<evidence type="ECO:0000256" key="2">
    <source>
        <dbReference type="ARBA" id="ARBA00004496"/>
    </source>
</evidence>
<dbReference type="InterPro" id="IPR042541">
    <property type="entry name" value="BART_sf"/>
</dbReference>
<evidence type="ECO:0000256" key="7">
    <source>
        <dbReference type="ARBA" id="ARBA00023069"/>
    </source>
</evidence>
<proteinExistence type="inferred from homology"/>
<dbReference type="EMBL" id="CAJOBF010002045">
    <property type="protein sequence ID" value="CAF4005689.1"/>
    <property type="molecule type" value="Genomic_DNA"/>
</dbReference>
<reference evidence="13" key="1">
    <citation type="submission" date="2021-02" db="EMBL/GenBank/DDBJ databases">
        <authorList>
            <person name="Nowell W R."/>
        </authorList>
    </citation>
    <scope>NUCLEOTIDE SEQUENCE</scope>
</reference>
<dbReference type="InterPro" id="IPR038888">
    <property type="entry name" value="CFAP36"/>
</dbReference>
<dbReference type="EMBL" id="CAJNRG010005462">
    <property type="protein sequence ID" value="CAF2076824.1"/>
    <property type="molecule type" value="Genomic_DNA"/>
</dbReference>
<feature type="region of interest" description="Disordered" evidence="10">
    <location>
        <begin position="158"/>
        <end position="209"/>
    </location>
</feature>
<dbReference type="Gene3D" id="1.20.1520.10">
    <property type="entry name" value="ADP-ribosylation factor-like 2-binding protein, domain"/>
    <property type="match status" value="1"/>
</dbReference>
<feature type="compositionally biased region" description="Basic and acidic residues" evidence="10">
    <location>
        <begin position="282"/>
        <end position="295"/>
    </location>
</feature>